<evidence type="ECO:0000256" key="3">
    <source>
        <dbReference type="ARBA" id="ARBA00022692"/>
    </source>
</evidence>
<dbReference type="InterPro" id="IPR033463">
    <property type="entry name" value="sCache_3"/>
</dbReference>
<keyword evidence="6 8" id="KW-0807">Transducer</keyword>
<dbReference type="SUPFAM" id="SSF58104">
    <property type="entry name" value="Methyl-accepting chemotaxis protein (MCP) signaling domain"/>
    <property type="match status" value="1"/>
</dbReference>
<dbReference type="InterPro" id="IPR004089">
    <property type="entry name" value="MCPsignal_dom"/>
</dbReference>
<feature type="transmembrane region" description="Helical" evidence="9">
    <location>
        <begin position="271"/>
        <end position="294"/>
    </location>
</feature>
<dbReference type="PROSITE" id="PS50111">
    <property type="entry name" value="CHEMOTAXIS_TRANSDUC_2"/>
    <property type="match status" value="1"/>
</dbReference>
<dbReference type="GO" id="GO:0007165">
    <property type="term" value="P:signal transduction"/>
    <property type="evidence" value="ECO:0007669"/>
    <property type="project" value="UniProtKB-KW"/>
</dbReference>
<comment type="caution">
    <text evidence="12">The sequence shown here is derived from an EMBL/GenBank/DDBJ whole genome shotgun (WGS) entry which is preliminary data.</text>
</comment>
<keyword evidence="4 9" id="KW-1133">Transmembrane helix</keyword>
<reference evidence="12" key="1">
    <citation type="submission" date="2020-10" db="EMBL/GenBank/DDBJ databases">
        <authorList>
            <person name="Gilroy R."/>
        </authorList>
    </citation>
    <scope>NUCLEOTIDE SEQUENCE</scope>
    <source>
        <strain evidence="12">B3-4054</strain>
    </source>
</reference>
<evidence type="ECO:0000259" key="11">
    <source>
        <dbReference type="PROSITE" id="PS50885"/>
    </source>
</evidence>
<proteinExistence type="inferred from homology"/>
<dbReference type="Proteomes" id="UP000823616">
    <property type="component" value="Unassembled WGS sequence"/>
</dbReference>
<feature type="domain" description="HAMP" evidence="11">
    <location>
        <begin position="296"/>
        <end position="351"/>
    </location>
</feature>
<dbReference type="Gene3D" id="6.10.340.10">
    <property type="match status" value="1"/>
</dbReference>
<evidence type="ECO:0000256" key="4">
    <source>
        <dbReference type="ARBA" id="ARBA00022989"/>
    </source>
</evidence>
<evidence type="ECO:0000256" key="7">
    <source>
        <dbReference type="ARBA" id="ARBA00029447"/>
    </source>
</evidence>
<name>A0A9D9ENH3_9SPIR</name>
<sequence length="684" mass="74448">MRKKQTLYTKVIIPSIAALAICCVLIFIVIFMTVTRFFSDSYTQQLEDGIAAMNDEIARSKEEMKTLVSFTANQLSALNTPDSIRQYLQNSRTALGFRSVMLTDAYGNVQASAGLATALQRSSERLAIQRARQSGKAATTVTITNNDVAITAAAPAGSGFAVVQKSISETEHLQYWAEILACEVSVFIGDVRVSTTIRDADGNFITGTRLGNDSIMRQVYNNTGLYVGNNTINGEEYLSAYFLIESDETGWQAMYFIGFSNRNMLAAESSLIFWIAILLVLMMAAAGIIFALLLSHVIMKPLKSVTMALENLNNSDEADLTYKIDVRRNDELGIICGNINKFVENQHYIVRKTKELCDVLAENGRDLTGKANQSTQAIEGILGDVRNIEGNMETETKSREDVRGLLESSAKGIEGLDNQIENQSAAIVESSASIEEMVGNISSVSHTVSKMAEEYQSLIRITTEGKNQQDRMEKEIQEMAGQSLHLAEANNVIAQIASQTNLLAMNAAIEAAHAGDAGKGFSVVADEIRKLAENSAGQSRMIKAELSNISKTIALVVEASNTSVRDFSEIMEKVSSTENLVHEISNAMTEQNEASNQVLQALRDITDSSSQVRTTSKQMSANIGIVTGKLNDLDEAGKAVNTSMNRITADMDGIQDAAEKTRSIANVTNDSIVSIQGMLAKFKL</sequence>
<dbReference type="EMBL" id="JADIMS010000120">
    <property type="protein sequence ID" value="MBO8450733.1"/>
    <property type="molecule type" value="Genomic_DNA"/>
</dbReference>
<evidence type="ECO:0000256" key="6">
    <source>
        <dbReference type="ARBA" id="ARBA00023224"/>
    </source>
</evidence>
<feature type="transmembrane region" description="Helical" evidence="9">
    <location>
        <begin position="12"/>
        <end position="34"/>
    </location>
</feature>
<dbReference type="CDD" id="cd06225">
    <property type="entry name" value="HAMP"/>
    <property type="match status" value="1"/>
</dbReference>
<gene>
    <name evidence="12" type="ORF">IAA96_06475</name>
</gene>
<dbReference type="PANTHER" id="PTHR32089:SF112">
    <property type="entry name" value="LYSOZYME-LIKE PROTEIN-RELATED"/>
    <property type="match status" value="1"/>
</dbReference>
<evidence type="ECO:0000256" key="2">
    <source>
        <dbReference type="ARBA" id="ARBA00022475"/>
    </source>
</evidence>
<dbReference type="GO" id="GO:0005886">
    <property type="term" value="C:plasma membrane"/>
    <property type="evidence" value="ECO:0007669"/>
    <property type="project" value="UniProtKB-SubCell"/>
</dbReference>
<dbReference type="InterPro" id="IPR003660">
    <property type="entry name" value="HAMP_dom"/>
</dbReference>
<dbReference type="AlphaFoldDB" id="A0A9D9ENH3"/>
<evidence type="ECO:0000313" key="13">
    <source>
        <dbReference type="Proteomes" id="UP000823616"/>
    </source>
</evidence>
<dbReference type="PROSITE" id="PS50885">
    <property type="entry name" value="HAMP"/>
    <property type="match status" value="1"/>
</dbReference>
<dbReference type="Pfam" id="PF17202">
    <property type="entry name" value="sCache_3_3"/>
    <property type="match status" value="1"/>
</dbReference>
<dbReference type="Gene3D" id="1.10.287.950">
    <property type="entry name" value="Methyl-accepting chemotaxis protein"/>
    <property type="match status" value="1"/>
</dbReference>
<evidence type="ECO:0000256" key="9">
    <source>
        <dbReference type="SAM" id="Phobius"/>
    </source>
</evidence>
<dbReference type="Pfam" id="PF00672">
    <property type="entry name" value="HAMP"/>
    <property type="match status" value="1"/>
</dbReference>
<comment type="subcellular location">
    <subcellularLocation>
        <location evidence="1">Cell membrane</location>
        <topology evidence="1">Multi-pass membrane protein</topology>
    </subcellularLocation>
</comment>
<evidence type="ECO:0000256" key="1">
    <source>
        <dbReference type="ARBA" id="ARBA00004651"/>
    </source>
</evidence>
<dbReference type="PANTHER" id="PTHR32089">
    <property type="entry name" value="METHYL-ACCEPTING CHEMOTAXIS PROTEIN MCPB"/>
    <property type="match status" value="1"/>
</dbReference>
<keyword evidence="5 9" id="KW-0472">Membrane</keyword>
<evidence type="ECO:0000259" key="10">
    <source>
        <dbReference type="PROSITE" id="PS50111"/>
    </source>
</evidence>
<keyword evidence="3 9" id="KW-0812">Transmembrane</keyword>
<evidence type="ECO:0000256" key="8">
    <source>
        <dbReference type="PROSITE-ProRule" id="PRU00284"/>
    </source>
</evidence>
<protein>
    <submittedName>
        <fullName evidence="12">Cache domain-containing protein</fullName>
    </submittedName>
</protein>
<dbReference type="Pfam" id="PF00015">
    <property type="entry name" value="MCPsignal"/>
    <property type="match status" value="1"/>
</dbReference>
<evidence type="ECO:0000256" key="5">
    <source>
        <dbReference type="ARBA" id="ARBA00023136"/>
    </source>
</evidence>
<accession>A0A9D9ENH3</accession>
<keyword evidence="2" id="KW-1003">Cell membrane</keyword>
<feature type="domain" description="Methyl-accepting transducer" evidence="10">
    <location>
        <begin position="398"/>
        <end position="620"/>
    </location>
</feature>
<organism evidence="12 13">
    <name type="scientific">Candidatus Avitreponema avistercoris</name>
    <dbReference type="NCBI Taxonomy" id="2840705"/>
    <lineage>
        <taxon>Bacteria</taxon>
        <taxon>Pseudomonadati</taxon>
        <taxon>Spirochaetota</taxon>
        <taxon>Spirochaetia</taxon>
        <taxon>Spirochaetales</taxon>
        <taxon>Candidatus Avitreponema</taxon>
    </lineage>
</organism>
<dbReference type="SMART" id="SM00283">
    <property type="entry name" value="MA"/>
    <property type="match status" value="1"/>
</dbReference>
<reference evidence="12" key="2">
    <citation type="journal article" date="2021" name="PeerJ">
        <title>Extensive microbial diversity within the chicken gut microbiome revealed by metagenomics and culture.</title>
        <authorList>
            <person name="Gilroy R."/>
            <person name="Ravi A."/>
            <person name="Getino M."/>
            <person name="Pursley I."/>
            <person name="Horton D.L."/>
            <person name="Alikhan N.F."/>
            <person name="Baker D."/>
            <person name="Gharbi K."/>
            <person name="Hall N."/>
            <person name="Watson M."/>
            <person name="Adriaenssens E.M."/>
            <person name="Foster-Nyarko E."/>
            <person name="Jarju S."/>
            <person name="Secka A."/>
            <person name="Antonio M."/>
            <person name="Oren A."/>
            <person name="Chaudhuri R.R."/>
            <person name="La Ragione R."/>
            <person name="Hildebrand F."/>
            <person name="Pallen M.J."/>
        </authorList>
    </citation>
    <scope>NUCLEOTIDE SEQUENCE</scope>
    <source>
        <strain evidence="12">B3-4054</strain>
    </source>
</reference>
<comment type="similarity">
    <text evidence="7">Belongs to the methyl-accepting chemotaxis (MCP) protein family.</text>
</comment>
<evidence type="ECO:0000313" key="12">
    <source>
        <dbReference type="EMBL" id="MBO8450733.1"/>
    </source>
</evidence>